<dbReference type="SUPFAM" id="SSF50156">
    <property type="entry name" value="PDZ domain-like"/>
    <property type="match status" value="3"/>
</dbReference>
<proteinExistence type="inferred from homology"/>
<organism evidence="4 5">
    <name type="scientific">Chlamydomonas eustigma</name>
    <dbReference type="NCBI Taxonomy" id="1157962"/>
    <lineage>
        <taxon>Eukaryota</taxon>
        <taxon>Viridiplantae</taxon>
        <taxon>Chlorophyta</taxon>
        <taxon>core chlorophytes</taxon>
        <taxon>Chlorophyceae</taxon>
        <taxon>CS clade</taxon>
        <taxon>Chlamydomonadales</taxon>
        <taxon>Chlamydomonadaceae</taxon>
        <taxon>Chlamydomonas</taxon>
    </lineage>
</organism>
<dbReference type="PANTHER" id="PTHR46366:SF1">
    <property type="entry name" value="PDZ DOMAIN-CONTAINING PROTEIN C1685.05"/>
    <property type="match status" value="1"/>
</dbReference>
<protein>
    <recommendedName>
        <fullName evidence="3">PDZ domain-containing protein</fullName>
    </recommendedName>
</protein>
<dbReference type="EMBL" id="BEGY01000025">
    <property type="protein sequence ID" value="GAX77504.1"/>
    <property type="molecule type" value="Genomic_DNA"/>
</dbReference>
<evidence type="ECO:0000313" key="5">
    <source>
        <dbReference type="Proteomes" id="UP000232323"/>
    </source>
</evidence>
<dbReference type="SMART" id="SM00228">
    <property type="entry name" value="PDZ"/>
    <property type="match status" value="3"/>
</dbReference>
<dbReference type="GO" id="GO:0004252">
    <property type="term" value="F:serine-type endopeptidase activity"/>
    <property type="evidence" value="ECO:0007669"/>
    <property type="project" value="InterPro"/>
</dbReference>
<dbReference type="PRINTS" id="PR00834">
    <property type="entry name" value="PROTEASES2C"/>
</dbReference>
<reference evidence="4 5" key="1">
    <citation type="submission" date="2017-08" db="EMBL/GenBank/DDBJ databases">
        <title>Acidophilic green algal genome provides insights into adaptation to an acidic environment.</title>
        <authorList>
            <person name="Hirooka S."/>
            <person name="Hirose Y."/>
            <person name="Kanesaki Y."/>
            <person name="Higuchi S."/>
            <person name="Fujiwara T."/>
            <person name="Onuma R."/>
            <person name="Era A."/>
            <person name="Ohbayashi R."/>
            <person name="Uzuka A."/>
            <person name="Nozaki H."/>
            <person name="Yoshikawa H."/>
            <person name="Miyagishima S.Y."/>
        </authorList>
    </citation>
    <scope>NUCLEOTIDE SEQUENCE [LARGE SCALE GENOMIC DNA]</scope>
    <source>
        <strain evidence="4 5">NIES-2499</strain>
    </source>
</reference>
<dbReference type="OrthoDB" id="4217619at2759"/>
<keyword evidence="5" id="KW-1185">Reference proteome</keyword>
<name>A0A250X345_9CHLO</name>
<dbReference type="InterPro" id="IPR036034">
    <property type="entry name" value="PDZ_sf"/>
</dbReference>
<feature type="region of interest" description="Disordered" evidence="2">
    <location>
        <begin position="1"/>
        <end position="30"/>
    </location>
</feature>
<dbReference type="Pfam" id="PF12812">
    <property type="entry name" value="PDZ_1"/>
    <property type="match status" value="2"/>
</dbReference>
<dbReference type="Gene3D" id="2.30.42.10">
    <property type="match status" value="2"/>
</dbReference>
<dbReference type="GO" id="GO:0006508">
    <property type="term" value="P:proteolysis"/>
    <property type="evidence" value="ECO:0007669"/>
    <property type="project" value="InterPro"/>
</dbReference>
<dbReference type="CDD" id="cd06719">
    <property type="entry name" value="PDZ2-4_Nma111p-like"/>
    <property type="match status" value="1"/>
</dbReference>
<accession>A0A250X345</accession>
<dbReference type="InterPro" id="IPR001478">
    <property type="entry name" value="PDZ"/>
</dbReference>
<dbReference type="PROSITE" id="PS50106">
    <property type="entry name" value="PDZ"/>
    <property type="match status" value="1"/>
</dbReference>
<dbReference type="InterPro" id="IPR001940">
    <property type="entry name" value="Peptidase_S1C"/>
</dbReference>
<evidence type="ECO:0000313" key="4">
    <source>
        <dbReference type="EMBL" id="GAX77504.1"/>
    </source>
</evidence>
<sequence>MDIEEETLDVGFKGSAEEVDQSGAPNGTISEDWKDSLNRVVPCVVVLKITQTRSFDTESACSSYATGFVVDSRRGLILTNRHVCTPGPIIADAIFLNREELPVRPVYRDPVHDFGFLKFEPDKLQFMALGEIPLVPEEAAVGLDIRVVGNDSGEKVSILSGVLARLDRDAPFYGKKAYNDFNTFYLQAASGTKGGSSGSPVVDCRGRAVGLNAGGRNKAQSAYYLPLERVVRVLRILQASKEVGSSWDAWKAPEVPRGDLQTTFIFKGFDEVCCHGTAPDAVTTGLLVVDNVLPGSPAHGIIEPGDVLVRLQGKVVTHFLQLEEVLDEYVGKSVELQLERAGKQVDVVLSVEDLHRVTPDCFLEIAGGSVHALSYQQARNSSMPVGQVYVSEPGYMLGRAQVPKHAIITCVAGKPTTTLEAFTAALRDLPHGARTPLEYLVFSDRHRRKNTLLFVDRQWYGPPVMWTRDDTLGLWHPQVDQDQTPPSNAVVIANPAVSVTSSEAKSMDRLGGGQVEESAAAASSAGVLEVKKACGPEVEQAEKETTDQDLREAILNSCMVLAEVEIPLVCLVDGVHGRSFTGTGVVLYHGERIGLVLLDRNTMVVGPSDINLTFAAYPAEVSAKGRFLHPLHNFSLVSYDPTELPPAAREQIKAVVVDTRPIKRGEEVILVGVSKCLRIMQKKAVITHNTLALNIPTAEVPRFRAVHEEVVKLDQDFGSAFSGILTDQQGRMRALWGSYAEQEDKVEREWCVGLPISIIQPWAMRLVELDKHLDMLPPPEVRVLEAELEPLMLSKAAQHKLPSEWLTRLATLDPERKQVLRVRSTVAKSHAARVLKCGDMILAISGRPVSCFADVEQLCGQIPSISKAEIHVETSMSESADPEDIERHPKRLRMEESNKHSALASPQLTSDPEEDLLDVTICRGGVVQDVQLRLGAEDGMGTNRIIHWCGAQLQAPHRAAREHGYLPECSGVFISRWHHGSPSHRYGLYALHFIAELNGTATPDLATFLEVARDLKDGDFVRVKLIQMETCQPKIITLKMDLTYWPTWELSLDPKTCKWQRKTISSSTTTACLSTTG</sequence>
<gene>
    <name evidence="4" type="ORF">CEUSTIGMA_g4948.t1</name>
</gene>
<comment type="caution">
    <text evidence="4">The sequence shown here is derived from an EMBL/GenBank/DDBJ whole genome shotgun (WGS) entry which is preliminary data.</text>
</comment>
<dbReference type="InterPro" id="IPR025926">
    <property type="entry name" value="PDZ-like_dom"/>
</dbReference>
<evidence type="ECO:0000256" key="2">
    <source>
        <dbReference type="SAM" id="MobiDB-lite"/>
    </source>
</evidence>
<dbReference type="AlphaFoldDB" id="A0A250X345"/>
<dbReference type="SUPFAM" id="SSF50494">
    <property type="entry name" value="Trypsin-like serine proteases"/>
    <property type="match status" value="1"/>
</dbReference>
<dbReference type="Pfam" id="PF13365">
    <property type="entry name" value="Trypsin_2"/>
    <property type="match status" value="1"/>
</dbReference>
<dbReference type="InterPro" id="IPR009003">
    <property type="entry name" value="Peptidase_S1_PA"/>
</dbReference>
<dbReference type="Proteomes" id="UP000232323">
    <property type="component" value="Unassembled WGS sequence"/>
</dbReference>
<dbReference type="InterPro" id="IPR043504">
    <property type="entry name" value="Peptidase_S1_PA_chymotrypsin"/>
</dbReference>
<evidence type="ECO:0000256" key="1">
    <source>
        <dbReference type="ARBA" id="ARBA00010541"/>
    </source>
</evidence>
<dbReference type="STRING" id="1157962.A0A250X345"/>
<evidence type="ECO:0000259" key="3">
    <source>
        <dbReference type="PROSITE" id="PS50106"/>
    </source>
</evidence>
<comment type="similarity">
    <text evidence="1">Belongs to the peptidase S1C family.</text>
</comment>
<feature type="domain" description="PDZ" evidence="3">
    <location>
        <begin position="287"/>
        <end position="353"/>
    </location>
</feature>
<dbReference type="PANTHER" id="PTHR46366">
    <property type="entry name" value="PRO-APOPTOTIC SERINE PROTEASE NMA111"/>
    <property type="match status" value="1"/>
</dbReference>
<dbReference type="Gene3D" id="2.40.10.10">
    <property type="entry name" value="Trypsin-like serine proteases"/>
    <property type="match status" value="2"/>
</dbReference>